<keyword evidence="5" id="KW-1185">Reference proteome</keyword>
<sequence>MKILRDELGISLDLRTSQSMIINRKSTNEKLEIRPPVEIKDKGFMKRSVLLGSILDKVKVEQLHPDPGCISTDHTCLRVRFEGDKVTATYATNGRIISHSCDLIVGADGVNSIVRKYVSLKLDSREYGHMTAYRFLVPNPSQDLLKQTEETWNMSVSESIHSPCYHISRESNTLSIVVLEYDGKPPGTPRSASVTELVDVAQRSKLNFITNILSTEKISDLMVYARFISIASRGIDQMQSSLEMLHMPTAL</sequence>
<feature type="domain" description="FAD-binding" evidence="3">
    <location>
        <begin position="71"/>
        <end position="171"/>
    </location>
</feature>
<dbReference type="GO" id="GO:0004497">
    <property type="term" value="F:monooxygenase activity"/>
    <property type="evidence" value="ECO:0007669"/>
    <property type="project" value="UniProtKB-KW"/>
</dbReference>
<accession>A0AAD8XVL9</accession>
<protein>
    <recommendedName>
        <fullName evidence="3">FAD-binding domain-containing protein</fullName>
    </recommendedName>
</protein>
<reference evidence="4" key="1">
    <citation type="submission" date="2023-06" db="EMBL/GenBank/DDBJ databases">
        <title>Survivors Of The Sea: Transcriptome response of Skeletonema marinoi to long-term dormancy.</title>
        <authorList>
            <person name="Pinder M.I.M."/>
            <person name="Kourtchenko O."/>
            <person name="Robertson E.K."/>
            <person name="Larsson T."/>
            <person name="Maumus F."/>
            <person name="Osuna-Cruz C.M."/>
            <person name="Vancaester E."/>
            <person name="Stenow R."/>
            <person name="Vandepoele K."/>
            <person name="Ploug H."/>
            <person name="Bruchert V."/>
            <person name="Godhe A."/>
            <person name="Topel M."/>
        </authorList>
    </citation>
    <scope>NUCLEOTIDE SEQUENCE</scope>
    <source>
        <strain evidence="4">R05AC</strain>
    </source>
</reference>
<proteinExistence type="predicted"/>
<dbReference type="Gene3D" id="3.50.50.60">
    <property type="entry name" value="FAD/NAD(P)-binding domain"/>
    <property type="match status" value="1"/>
</dbReference>
<dbReference type="EMBL" id="JATAAI010000040">
    <property type="protein sequence ID" value="KAK1734317.1"/>
    <property type="molecule type" value="Genomic_DNA"/>
</dbReference>
<evidence type="ECO:0000259" key="3">
    <source>
        <dbReference type="Pfam" id="PF01494"/>
    </source>
</evidence>
<organism evidence="4 5">
    <name type="scientific">Skeletonema marinoi</name>
    <dbReference type="NCBI Taxonomy" id="267567"/>
    <lineage>
        <taxon>Eukaryota</taxon>
        <taxon>Sar</taxon>
        <taxon>Stramenopiles</taxon>
        <taxon>Ochrophyta</taxon>
        <taxon>Bacillariophyta</taxon>
        <taxon>Coscinodiscophyceae</taxon>
        <taxon>Thalassiosirophycidae</taxon>
        <taxon>Thalassiosirales</taxon>
        <taxon>Skeletonemataceae</taxon>
        <taxon>Skeletonema</taxon>
        <taxon>Skeletonema marinoi-dohrnii complex</taxon>
    </lineage>
</organism>
<evidence type="ECO:0000256" key="2">
    <source>
        <dbReference type="ARBA" id="ARBA00023033"/>
    </source>
</evidence>
<evidence type="ECO:0000313" key="4">
    <source>
        <dbReference type="EMBL" id="KAK1734317.1"/>
    </source>
</evidence>
<dbReference type="GO" id="GO:0071949">
    <property type="term" value="F:FAD binding"/>
    <property type="evidence" value="ECO:0007669"/>
    <property type="project" value="InterPro"/>
</dbReference>
<dbReference type="InterPro" id="IPR050493">
    <property type="entry name" value="FAD-dep_Monooxygenase_BioMet"/>
</dbReference>
<evidence type="ECO:0000256" key="1">
    <source>
        <dbReference type="ARBA" id="ARBA00023002"/>
    </source>
</evidence>
<dbReference type="InterPro" id="IPR002938">
    <property type="entry name" value="FAD-bd"/>
</dbReference>
<dbReference type="Pfam" id="PF01494">
    <property type="entry name" value="FAD_binding_3"/>
    <property type="match status" value="1"/>
</dbReference>
<keyword evidence="2" id="KW-0503">Monooxygenase</keyword>
<keyword evidence="1" id="KW-0560">Oxidoreductase</keyword>
<dbReference type="AlphaFoldDB" id="A0AAD8XVL9"/>
<gene>
    <name evidence="4" type="ORF">QTG54_015084</name>
</gene>
<evidence type="ECO:0000313" key="5">
    <source>
        <dbReference type="Proteomes" id="UP001224775"/>
    </source>
</evidence>
<dbReference type="SUPFAM" id="SSF51905">
    <property type="entry name" value="FAD/NAD(P)-binding domain"/>
    <property type="match status" value="1"/>
</dbReference>
<dbReference type="Proteomes" id="UP001224775">
    <property type="component" value="Unassembled WGS sequence"/>
</dbReference>
<name>A0AAD8XVL9_9STRA</name>
<dbReference type="PANTHER" id="PTHR13789">
    <property type="entry name" value="MONOOXYGENASE"/>
    <property type="match status" value="1"/>
</dbReference>
<dbReference type="InterPro" id="IPR036188">
    <property type="entry name" value="FAD/NAD-bd_sf"/>
</dbReference>
<dbReference type="PANTHER" id="PTHR13789:SF309">
    <property type="entry name" value="PUTATIVE (AFU_ORTHOLOGUE AFUA_6G14510)-RELATED"/>
    <property type="match status" value="1"/>
</dbReference>
<comment type="caution">
    <text evidence="4">The sequence shown here is derived from an EMBL/GenBank/DDBJ whole genome shotgun (WGS) entry which is preliminary data.</text>
</comment>